<accession>E6PL31</accession>
<protein>
    <recommendedName>
        <fullName evidence="3">Large ribosomal RNA subunit accumulation protein YceD</fullName>
    </recommendedName>
    <alternativeName>
        <fullName evidence="5">23S rRNA accumulation protein YceD</fullName>
    </alternativeName>
</protein>
<dbReference type="PANTHER" id="PTHR38099:SF1">
    <property type="entry name" value="LARGE RIBOSOMAL RNA SUBUNIT ACCUMULATION PROTEIN YCED"/>
    <property type="match status" value="1"/>
</dbReference>
<dbReference type="AlphaFoldDB" id="E6PL31"/>
<organism evidence="6">
    <name type="scientific">mine drainage metagenome</name>
    <dbReference type="NCBI Taxonomy" id="410659"/>
    <lineage>
        <taxon>unclassified sequences</taxon>
        <taxon>metagenomes</taxon>
        <taxon>ecological metagenomes</taxon>
    </lineage>
</organism>
<sequence length="192" mass="21144">MENKPDEPVDHLSQLPVLRLNLHELAREQRTEQGQLALRDLTRLLSALVAGHAAVQTGQVDWRVRGYTHAQPGGDVQPMIELKVSAVLPLLCQRCLQPALQRVQDKVLFRLVEQEPGLTQEELEAEDEALCVRVAVDIQAMVEDQMLLALPLVPMHEVCPQPIVVAGLEAQPVDLPARASPFAALASLKKGK</sequence>
<dbReference type="GO" id="GO:0005829">
    <property type="term" value="C:cytosol"/>
    <property type="evidence" value="ECO:0007669"/>
    <property type="project" value="TreeGrafter"/>
</dbReference>
<comment type="caution">
    <text evidence="6">The sequence shown here is derived from an EMBL/GenBank/DDBJ whole genome shotgun (WGS) entry which is preliminary data.</text>
</comment>
<dbReference type="GO" id="GO:0042254">
    <property type="term" value="P:ribosome biogenesis"/>
    <property type="evidence" value="ECO:0007669"/>
    <property type="project" value="UniProtKB-KW"/>
</dbReference>
<evidence type="ECO:0000256" key="5">
    <source>
        <dbReference type="ARBA" id="ARBA00031841"/>
    </source>
</evidence>
<evidence type="ECO:0000256" key="1">
    <source>
        <dbReference type="ARBA" id="ARBA00002868"/>
    </source>
</evidence>
<gene>
    <name evidence="6" type="ORF">CARN2_1896</name>
</gene>
<evidence type="ECO:0000313" key="6">
    <source>
        <dbReference type="EMBL" id="CBH95632.1"/>
    </source>
</evidence>
<comment type="similarity">
    <text evidence="2">Belongs to the DUF177 domain family.</text>
</comment>
<keyword evidence="4" id="KW-0690">Ribosome biogenesis</keyword>
<proteinExistence type="inferred from homology"/>
<dbReference type="InterPro" id="IPR039255">
    <property type="entry name" value="YceD_bac"/>
</dbReference>
<evidence type="ECO:0000256" key="2">
    <source>
        <dbReference type="ARBA" id="ARBA00010740"/>
    </source>
</evidence>
<dbReference type="InterPro" id="IPR003772">
    <property type="entry name" value="YceD"/>
</dbReference>
<reference evidence="6" key="1">
    <citation type="submission" date="2009-10" db="EMBL/GenBank/DDBJ databases">
        <title>Diversity of trophic interactions inside an arsenic-rich microbial ecosystem.</title>
        <authorList>
            <person name="Bertin P.N."/>
            <person name="Heinrich-Salmeron A."/>
            <person name="Pelletier E."/>
            <person name="Goulhen-Chollet F."/>
            <person name="Arsene-Ploetze F."/>
            <person name="Gallien S."/>
            <person name="Calteau A."/>
            <person name="Vallenet D."/>
            <person name="Casiot C."/>
            <person name="Chane-Woon-Ming B."/>
            <person name="Giloteaux L."/>
            <person name="Barakat M."/>
            <person name="Bonnefoy V."/>
            <person name="Bruneel O."/>
            <person name="Chandler M."/>
            <person name="Cleiss J."/>
            <person name="Duran R."/>
            <person name="Elbaz-Poulichet F."/>
            <person name="Fonknechten N."/>
            <person name="Lauga B."/>
            <person name="Mornico D."/>
            <person name="Ortet P."/>
            <person name="Schaeffer C."/>
            <person name="Siguier P."/>
            <person name="Alexander Thil Smith A."/>
            <person name="Van Dorsselaer A."/>
            <person name="Weissenbach J."/>
            <person name="Medigue C."/>
            <person name="Le Paslier D."/>
        </authorList>
    </citation>
    <scope>NUCLEOTIDE SEQUENCE</scope>
</reference>
<comment type="function">
    <text evidence="1">Plays a role in synthesis, processing and/or stability of 23S rRNA.</text>
</comment>
<name>E6PL31_9ZZZZ</name>
<evidence type="ECO:0000256" key="4">
    <source>
        <dbReference type="ARBA" id="ARBA00022517"/>
    </source>
</evidence>
<dbReference type="EMBL" id="CABM01000008">
    <property type="protein sequence ID" value="CBH95632.1"/>
    <property type="molecule type" value="Genomic_DNA"/>
</dbReference>
<dbReference type="PANTHER" id="PTHR38099">
    <property type="entry name" value="LARGE RIBOSOMAL RNA SUBUNIT ACCUMULATION PROTEIN YCED"/>
    <property type="match status" value="1"/>
</dbReference>
<evidence type="ECO:0000256" key="3">
    <source>
        <dbReference type="ARBA" id="ARBA00015716"/>
    </source>
</evidence>
<dbReference type="Pfam" id="PF02620">
    <property type="entry name" value="YceD"/>
    <property type="match status" value="1"/>
</dbReference>